<evidence type="ECO:0000259" key="1">
    <source>
        <dbReference type="PROSITE" id="PS51352"/>
    </source>
</evidence>
<dbReference type="Proteomes" id="UP000288587">
    <property type="component" value="Unassembled WGS sequence"/>
</dbReference>
<dbReference type="SUPFAM" id="SSF52833">
    <property type="entry name" value="Thioredoxin-like"/>
    <property type="match status" value="1"/>
</dbReference>
<protein>
    <submittedName>
        <fullName evidence="2">TlpA family protein disulfide reductase</fullName>
    </submittedName>
</protein>
<dbReference type="InterPro" id="IPR013740">
    <property type="entry name" value="Redoxin"/>
</dbReference>
<gene>
    <name evidence="2" type="ORF">EOD73_01985</name>
</gene>
<sequence>MIQRRRWGQWALGRFGLGAWGLHFSVAAAPRLATDSAPVVWPRRTALLDGEVLSAEALQGQGLLVVFWATHCAFCLRHNTKLQQVLTTMGAAAPRVLGVSLDRDATLVRRHLATHGHRFDVTLDAAPWLAALGARRVLPSTVAVNRLGQRSLPMPGEMFEEDLAELLQWSAAPAG</sequence>
<proteinExistence type="predicted"/>
<dbReference type="AlphaFoldDB" id="A0A3S2VI71"/>
<dbReference type="Gene3D" id="3.40.30.10">
    <property type="entry name" value="Glutaredoxin"/>
    <property type="match status" value="1"/>
</dbReference>
<accession>A0A3S2VI71</accession>
<evidence type="ECO:0000313" key="2">
    <source>
        <dbReference type="EMBL" id="RVT87814.1"/>
    </source>
</evidence>
<dbReference type="PROSITE" id="PS51352">
    <property type="entry name" value="THIOREDOXIN_2"/>
    <property type="match status" value="1"/>
</dbReference>
<name>A0A3S2VI71_9BURK</name>
<feature type="domain" description="Thioredoxin" evidence="1">
    <location>
        <begin position="31"/>
        <end position="172"/>
    </location>
</feature>
<dbReference type="EMBL" id="SACM01000001">
    <property type="protein sequence ID" value="RVT87814.1"/>
    <property type="molecule type" value="Genomic_DNA"/>
</dbReference>
<reference evidence="2 3" key="1">
    <citation type="submission" date="2019-01" db="EMBL/GenBank/DDBJ databases">
        <authorList>
            <person name="Chen W.-M."/>
        </authorList>
    </citation>
    <scope>NUCLEOTIDE SEQUENCE [LARGE SCALE GENOMIC DNA]</scope>
    <source>
        <strain evidence="2 3">CCP-18</strain>
    </source>
</reference>
<comment type="caution">
    <text evidence="2">The sequence shown here is derived from an EMBL/GenBank/DDBJ whole genome shotgun (WGS) entry which is preliminary data.</text>
</comment>
<evidence type="ECO:0000313" key="3">
    <source>
        <dbReference type="Proteomes" id="UP000288587"/>
    </source>
</evidence>
<dbReference type="InterPro" id="IPR013766">
    <property type="entry name" value="Thioredoxin_domain"/>
</dbReference>
<dbReference type="InterPro" id="IPR036249">
    <property type="entry name" value="Thioredoxin-like_sf"/>
</dbReference>
<dbReference type="OrthoDB" id="9811352at2"/>
<dbReference type="GO" id="GO:0016491">
    <property type="term" value="F:oxidoreductase activity"/>
    <property type="evidence" value="ECO:0007669"/>
    <property type="project" value="InterPro"/>
</dbReference>
<dbReference type="CDD" id="cd02966">
    <property type="entry name" value="TlpA_like_family"/>
    <property type="match status" value="1"/>
</dbReference>
<dbReference type="Pfam" id="PF08534">
    <property type="entry name" value="Redoxin"/>
    <property type="match status" value="1"/>
</dbReference>
<organism evidence="2 3">
    <name type="scientific">Inhella crocodyli</name>
    <dbReference type="NCBI Taxonomy" id="2499851"/>
    <lineage>
        <taxon>Bacteria</taxon>
        <taxon>Pseudomonadati</taxon>
        <taxon>Pseudomonadota</taxon>
        <taxon>Betaproteobacteria</taxon>
        <taxon>Burkholderiales</taxon>
        <taxon>Sphaerotilaceae</taxon>
        <taxon>Inhella</taxon>
    </lineage>
</organism>
<keyword evidence="3" id="KW-1185">Reference proteome</keyword>